<keyword evidence="4 5" id="KW-0378">Hydrolase</keyword>
<dbReference type="PANTHER" id="PTHR30302">
    <property type="entry name" value="HYDROGENASE 1 MATURATION PROTEASE"/>
    <property type="match status" value="1"/>
</dbReference>
<dbReference type="PRINTS" id="PR00446">
    <property type="entry name" value="HYDRGNUPTAKE"/>
</dbReference>
<name>A0A6M5YNK7_9BACT</name>
<keyword evidence="2 5" id="KW-0645">Protease</keyword>
<reference evidence="6" key="1">
    <citation type="submission" date="2020-05" db="EMBL/GenBank/DDBJ databases">
        <title>Frigoriglobus tundricola gen. nov., sp. nov., a psychrotolerant cellulolytic planctomycete of the family Gemmataceae with two divergent copies of 16S rRNA gene.</title>
        <authorList>
            <person name="Kulichevskaya I.S."/>
            <person name="Ivanova A.A."/>
            <person name="Naumoff D.G."/>
            <person name="Beletsky A.V."/>
            <person name="Rijpstra W.I.C."/>
            <person name="Sinninghe Damste J.S."/>
            <person name="Mardanov A.V."/>
            <person name="Ravin N.V."/>
            <person name="Dedysh S.N."/>
        </authorList>
    </citation>
    <scope>NUCLEOTIDE SEQUENCE [LARGE SCALE GENOMIC DNA]</scope>
    <source>
        <strain evidence="6">PL17</strain>
    </source>
</reference>
<dbReference type="PANTHER" id="PTHR30302:SF1">
    <property type="entry name" value="HYDROGENASE 2 MATURATION PROTEASE"/>
    <property type="match status" value="1"/>
</dbReference>
<dbReference type="InterPro" id="IPR000671">
    <property type="entry name" value="Peptidase_A31"/>
</dbReference>
<dbReference type="RefSeq" id="WP_171470837.1">
    <property type="nucleotide sequence ID" value="NZ_CP053452.2"/>
</dbReference>
<sequence>MSAPRILIAGVGNIFRGDDAFGGEVVRRLAGRGLPAGVRVCDFGTRGHDLAYAILDGYDGVILVDAAARGGPPGTLYTIELAPRPLAEPAPLGTHGVDLPAVFAMVRALGGTRARLYLVGCEPADLGPDDEGRMGLSEPVAAALGPAVAFVEAVAAGLVTGATVGAERA</sequence>
<dbReference type="NCBIfam" id="TIGR00072">
    <property type="entry name" value="hydrog_prot"/>
    <property type="match status" value="1"/>
</dbReference>
<dbReference type="KEGG" id="ftj:FTUN_2476"/>
<evidence type="ECO:0000256" key="4">
    <source>
        <dbReference type="ARBA" id="ARBA00022801"/>
    </source>
</evidence>
<proteinExistence type="inferred from homology"/>
<dbReference type="Pfam" id="PF01750">
    <property type="entry name" value="HycI"/>
    <property type="match status" value="1"/>
</dbReference>
<accession>A0A6M5YNK7</accession>
<dbReference type="GO" id="GO:0016485">
    <property type="term" value="P:protein processing"/>
    <property type="evidence" value="ECO:0007669"/>
    <property type="project" value="TreeGrafter"/>
</dbReference>
<dbReference type="Gene3D" id="3.40.50.1450">
    <property type="entry name" value="HybD-like"/>
    <property type="match status" value="1"/>
</dbReference>
<dbReference type="GO" id="GO:0008047">
    <property type="term" value="F:enzyme activator activity"/>
    <property type="evidence" value="ECO:0007669"/>
    <property type="project" value="InterPro"/>
</dbReference>
<dbReference type="InterPro" id="IPR023430">
    <property type="entry name" value="Pept_HybD-like_dom_sf"/>
</dbReference>
<organism evidence="5 6">
    <name type="scientific">Frigoriglobus tundricola</name>
    <dbReference type="NCBI Taxonomy" id="2774151"/>
    <lineage>
        <taxon>Bacteria</taxon>
        <taxon>Pseudomonadati</taxon>
        <taxon>Planctomycetota</taxon>
        <taxon>Planctomycetia</taxon>
        <taxon>Gemmatales</taxon>
        <taxon>Gemmataceae</taxon>
        <taxon>Frigoriglobus</taxon>
    </lineage>
</organism>
<evidence type="ECO:0000313" key="5">
    <source>
        <dbReference type="EMBL" id="QJW94950.1"/>
    </source>
</evidence>
<dbReference type="AlphaFoldDB" id="A0A6M5YNK7"/>
<protein>
    <submittedName>
        <fullName evidence="5">Hydrogenase maturation protease</fullName>
        <ecNumber evidence="5">3.4.24.-</ecNumber>
    </submittedName>
</protein>
<evidence type="ECO:0000256" key="2">
    <source>
        <dbReference type="ARBA" id="ARBA00022670"/>
    </source>
</evidence>
<dbReference type="Proteomes" id="UP000503447">
    <property type="component" value="Chromosome"/>
</dbReference>
<evidence type="ECO:0000313" key="6">
    <source>
        <dbReference type="Proteomes" id="UP000503447"/>
    </source>
</evidence>
<dbReference type="SUPFAM" id="SSF53163">
    <property type="entry name" value="HybD-like"/>
    <property type="match status" value="1"/>
</dbReference>
<dbReference type="EMBL" id="CP053452">
    <property type="protein sequence ID" value="QJW94950.1"/>
    <property type="molecule type" value="Genomic_DNA"/>
</dbReference>
<evidence type="ECO:0000256" key="3">
    <source>
        <dbReference type="ARBA" id="ARBA00022750"/>
    </source>
</evidence>
<gene>
    <name evidence="5" type="ORF">FTUN_2476</name>
</gene>
<evidence type="ECO:0000256" key="1">
    <source>
        <dbReference type="ARBA" id="ARBA00006814"/>
    </source>
</evidence>
<dbReference type="EC" id="3.4.24.-" evidence="5"/>
<keyword evidence="6" id="KW-1185">Reference proteome</keyword>
<keyword evidence="3" id="KW-0064">Aspartyl protease</keyword>
<comment type="similarity">
    <text evidence="1">Belongs to the peptidase A31 family.</text>
</comment>
<dbReference type="GO" id="GO:0004190">
    <property type="term" value="F:aspartic-type endopeptidase activity"/>
    <property type="evidence" value="ECO:0007669"/>
    <property type="project" value="UniProtKB-KW"/>
</dbReference>